<gene>
    <name evidence="5" type="ORF">K489DRAFT_406036</name>
</gene>
<dbReference type="SMART" id="SM00198">
    <property type="entry name" value="SCP"/>
    <property type="match status" value="1"/>
</dbReference>
<dbReference type="PROSITE" id="PS01009">
    <property type="entry name" value="CRISP_1"/>
    <property type="match status" value="1"/>
</dbReference>
<keyword evidence="4" id="KW-1185">Reference proteome</keyword>
<sequence length="355" mass="36504">MRSTFAIAALAAGALAVPFNKREIVTDVEVVLHTEIVTVYATAGDAAAPTAAANKHYGHGGNTWGNAPAPAPATTVIEAPAPAPTTAAAPTTTSIEAPVWTAPATTEVYVAPTTTESPVWVAPTTTEAPVWVAPTTTSSEEAQAWTAPAVTEAAAPAPTQESVQAPAPAPAPASSGDAPTDYAGLVVFTHNQHRQNHSSPALAWDADLAASAMEVAKSCNYAHNVDVNGGGYGQNIAAGVKAENIATVITDMFYNGEVGYFAKQYGKPNPNMADFEKWGHFSQIVWAATTTVGCATYDCSGQGLSNTGGGVAPYFTVCNYKNPGNYAGKYADNIKAPADPLRTIVGTAFKALTGY</sequence>
<keyword evidence="2" id="KW-0732">Signal</keyword>
<dbReference type="InterPro" id="IPR018244">
    <property type="entry name" value="Allrgn_V5/Tpx1_CS"/>
</dbReference>
<evidence type="ECO:0000313" key="4">
    <source>
        <dbReference type="Proteomes" id="UP000504637"/>
    </source>
</evidence>
<evidence type="ECO:0000259" key="3">
    <source>
        <dbReference type="SMART" id="SM00198"/>
    </source>
</evidence>
<dbReference type="RefSeq" id="XP_033464359.1">
    <property type="nucleotide sequence ID" value="XM_033607213.1"/>
</dbReference>
<dbReference type="InterPro" id="IPR001283">
    <property type="entry name" value="CRISP-related"/>
</dbReference>
<feature type="domain" description="SCP" evidence="3">
    <location>
        <begin position="181"/>
        <end position="328"/>
    </location>
</feature>
<dbReference type="OrthoDB" id="337038at2759"/>
<dbReference type="GO" id="GO:0005576">
    <property type="term" value="C:extracellular region"/>
    <property type="evidence" value="ECO:0007669"/>
    <property type="project" value="InterPro"/>
</dbReference>
<dbReference type="Proteomes" id="UP000504637">
    <property type="component" value="Unplaced"/>
</dbReference>
<dbReference type="InterPro" id="IPR035940">
    <property type="entry name" value="CAP_sf"/>
</dbReference>
<evidence type="ECO:0000313" key="5">
    <source>
        <dbReference type="RefSeq" id="XP_033464359.1"/>
    </source>
</evidence>
<dbReference type="Pfam" id="PF00188">
    <property type="entry name" value="CAP"/>
    <property type="match status" value="1"/>
</dbReference>
<dbReference type="PRINTS" id="PR00837">
    <property type="entry name" value="V5TPXLIKE"/>
</dbReference>
<organism evidence="5">
    <name type="scientific">Dissoconium aciculare CBS 342.82</name>
    <dbReference type="NCBI Taxonomy" id="1314786"/>
    <lineage>
        <taxon>Eukaryota</taxon>
        <taxon>Fungi</taxon>
        <taxon>Dikarya</taxon>
        <taxon>Ascomycota</taxon>
        <taxon>Pezizomycotina</taxon>
        <taxon>Dothideomycetes</taxon>
        <taxon>Dothideomycetidae</taxon>
        <taxon>Mycosphaerellales</taxon>
        <taxon>Dissoconiaceae</taxon>
        <taxon>Dissoconium</taxon>
    </lineage>
</organism>
<evidence type="ECO:0000256" key="1">
    <source>
        <dbReference type="SAM" id="MobiDB-lite"/>
    </source>
</evidence>
<dbReference type="FunFam" id="3.40.33.10:FF:000018">
    <property type="entry name" value="SCP-like extracellular protein, putative"/>
    <property type="match status" value="1"/>
</dbReference>
<evidence type="ECO:0000256" key="2">
    <source>
        <dbReference type="SAM" id="SignalP"/>
    </source>
</evidence>
<dbReference type="SUPFAM" id="SSF55797">
    <property type="entry name" value="PR-1-like"/>
    <property type="match status" value="1"/>
</dbReference>
<name>A0A6J3MHG5_9PEZI</name>
<feature type="chain" id="PRO_5027011570" evidence="2">
    <location>
        <begin position="17"/>
        <end position="355"/>
    </location>
</feature>
<dbReference type="GeneID" id="54365013"/>
<protein>
    <submittedName>
        <fullName evidence="5">PR-1-like protein</fullName>
    </submittedName>
</protein>
<feature type="region of interest" description="Disordered" evidence="1">
    <location>
        <begin position="153"/>
        <end position="176"/>
    </location>
</feature>
<reference evidence="5" key="1">
    <citation type="submission" date="2020-01" db="EMBL/GenBank/DDBJ databases">
        <authorList>
            <consortium name="DOE Joint Genome Institute"/>
            <person name="Haridas S."/>
            <person name="Albert R."/>
            <person name="Binder M."/>
            <person name="Bloem J."/>
            <person name="Labutti K."/>
            <person name="Salamov A."/>
            <person name="Andreopoulos B."/>
            <person name="Baker S.E."/>
            <person name="Barry K."/>
            <person name="Bills G."/>
            <person name="Bluhm B.H."/>
            <person name="Cannon C."/>
            <person name="Castanera R."/>
            <person name="Culley D.E."/>
            <person name="Daum C."/>
            <person name="Ezra D."/>
            <person name="Gonzalez J.B."/>
            <person name="Henrissat B."/>
            <person name="Kuo A."/>
            <person name="Liang C."/>
            <person name="Lipzen A."/>
            <person name="Lutzoni F."/>
            <person name="Magnuson J."/>
            <person name="Mondo S."/>
            <person name="Nolan M."/>
            <person name="Ohm R."/>
            <person name="Pangilinan J."/>
            <person name="Park H.-J."/>
            <person name="Ramirez L."/>
            <person name="Alfaro M."/>
            <person name="Sun H."/>
            <person name="Tritt A."/>
            <person name="Yoshinaga Y."/>
            <person name="Zwiers L.-H."/>
            <person name="Turgeon B.G."/>
            <person name="Goodwin S.B."/>
            <person name="Spatafora J.W."/>
            <person name="Crous P.W."/>
            <person name="Grigoriev I.V."/>
        </authorList>
    </citation>
    <scope>NUCLEOTIDE SEQUENCE</scope>
    <source>
        <strain evidence="5">CBS 342.82</strain>
    </source>
</reference>
<dbReference type="Gene3D" id="3.40.33.10">
    <property type="entry name" value="CAP"/>
    <property type="match status" value="1"/>
</dbReference>
<proteinExistence type="predicted"/>
<reference evidence="5" key="3">
    <citation type="submission" date="2025-08" db="UniProtKB">
        <authorList>
            <consortium name="RefSeq"/>
        </authorList>
    </citation>
    <scope>IDENTIFICATION</scope>
    <source>
        <strain evidence="5">CBS 342.82</strain>
    </source>
</reference>
<dbReference type="InterPro" id="IPR014044">
    <property type="entry name" value="CAP_dom"/>
</dbReference>
<feature type="signal peptide" evidence="2">
    <location>
        <begin position="1"/>
        <end position="16"/>
    </location>
</feature>
<dbReference type="AlphaFoldDB" id="A0A6J3MHG5"/>
<dbReference type="CDD" id="cd05380">
    <property type="entry name" value="CAP_euk"/>
    <property type="match status" value="1"/>
</dbReference>
<reference evidence="5" key="2">
    <citation type="submission" date="2020-04" db="EMBL/GenBank/DDBJ databases">
        <authorList>
            <consortium name="NCBI Genome Project"/>
        </authorList>
    </citation>
    <scope>NUCLEOTIDE SEQUENCE</scope>
    <source>
        <strain evidence="5">CBS 342.82</strain>
    </source>
</reference>
<accession>A0A6J3MHG5</accession>
<dbReference type="PANTHER" id="PTHR10334">
    <property type="entry name" value="CYSTEINE-RICH SECRETORY PROTEIN-RELATED"/>
    <property type="match status" value="1"/>
</dbReference>